<sequence length="192" mass="20325">MTSTDTRPTTLDAAQVRTWLEQPDGPRVLDVRTPGEFAAAHIPGSYNVPLDLVTEHRRKLAEQIDEDVVLVCRSGARATRAGEALSSTGLPHLHVLDGGVQAWEAAGGDLVRGDGTWDLERQVRLVAGGIVLTGVLASTVLPAAKWVSAGIGAGLTGAALTDTCAMGMMLSRLPHNRRHSPELEDVLAQLRG</sequence>
<feature type="transmembrane region" description="Helical" evidence="1">
    <location>
        <begin position="150"/>
        <end position="170"/>
    </location>
</feature>
<dbReference type="InterPro" id="IPR036873">
    <property type="entry name" value="Rhodanese-like_dom_sf"/>
</dbReference>
<dbReference type="SMART" id="SM00450">
    <property type="entry name" value="RHOD"/>
    <property type="match status" value="1"/>
</dbReference>
<dbReference type="SUPFAM" id="SSF52821">
    <property type="entry name" value="Rhodanese/Cell cycle control phosphatase"/>
    <property type="match status" value="1"/>
</dbReference>
<organism evidence="3 4">
    <name type="scientific">Janibacter melonis</name>
    <dbReference type="NCBI Taxonomy" id="262209"/>
    <lineage>
        <taxon>Bacteria</taxon>
        <taxon>Bacillati</taxon>
        <taxon>Actinomycetota</taxon>
        <taxon>Actinomycetes</taxon>
        <taxon>Micrococcales</taxon>
        <taxon>Intrasporangiaceae</taxon>
        <taxon>Janibacter</taxon>
    </lineage>
</organism>
<dbReference type="AlphaFoldDB" id="A0A5P8FKQ2"/>
<evidence type="ECO:0000256" key="1">
    <source>
        <dbReference type="SAM" id="Phobius"/>
    </source>
</evidence>
<gene>
    <name evidence="3" type="ORF">EEW87_003870</name>
</gene>
<dbReference type="Pfam" id="PF00581">
    <property type="entry name" value="Rhodanese"/>
    <property type="match status" value="1"/>
</dbReference>
<feature type="transmembrane region" description="Helical" evidence="1">
    <location>
        <begin position="125"/>
        <end position="144"/>
    </location>
</feature>
<keyword evidence="1" id="KW-1133">Transmembrane helix</keyword>
<dbReference type="KEGG" id="jme:EEW87_003870"/>
<evidence type="ECO:0000313" key="4">
    <source>
        <dbReference type="Proteomes" id="UP000271708"/>
    </source>
</evidence>
<proteinExistence type="predicted"/>
<dbReference type="InterPro" id="IPR001763">
    <property type="entry name" value="Rhodanese-like_dom"/>
</dbReference>
<dbReference type="RefSeq" id="WP_123091124.1">
    <property type="nucleotide sequence ID" value="NZ_BAAAKD010000031.1"/>
</dbReference>
<dbReference type="GeneID" id="59160281"/>
<keyword evidence="1" id="KW-0812">Transmembrane</keyword>
<dbReference type="EMBL" id="CP044548">
    <property type="protein sequence ID" value="QFQ29650.1"/>
    <property type="molecule type" value="Genomic_DNA"/>
</dbReference>
<dbReference type="PANTHER" id="PTHR44086:SF13">
    <property type="entry name" value="THIOSULFATE SULFURTRANSFERASE PSPE"/>
    <property type="match status" value="1"/>
</dbReference>
<evidence type="ECO:0000313" key="3">
    <source>
        <dbReference type="EMBL" id="QFQ29650.1"/>
    </source>
</evidence>
<dbReference type="Gene3D" id="6.10.140.1340">
    <property type="match status" value="1"/>
</dbReference>
<dbReference type="PROSITE" id="PS50206">
    <property type="entry name" value="RHODANESE_3"/>
    <property type="match status" value="1"/>
</dbReference>
<dbReference type="Gene3D" id="3.40.250.10">
    <property type="entry name" value="Rhodanese-like domain"/>
    <property type="match status" value="1"/>
</dbReference>
<dbReference type="PANTHER" id="PTHR44086">
    <property type="entry name" value="THIOSULFATE SULFURTRANSFERASE RDL2, MITOCHONDRIAL-RELATED"/>
    <property type="match status" value="1"/>
</dbReference>
<dbReference type="GO" id="GO:0004792">
    <property type="term" value="F:thiosulfate-cyanide sulfurtransferase activity"/>
    <property type="evidence" value="ECO:0007669"/>
    <property type="project" value="TreeGrafter"/>
</dbReference>
<accession>A0A5P8FKQ2</accession>
<reference evidence="3 4" key="1">
    <citation type="submission" date="2019-09" db="EMBL/GenBank/DDBJ databases">
        <title>Complete Genome Sequence of Janibacter melonis M714 with both human health impact and industrial applications.</title>
        <authorList>
            <person name="Jin M."/>
            <person name="Zhao Q.R."/>
        </authorList>
    </citation>
    <scope>NUCLEOTIDE SEQUENCE [LARGE SCALE GENOMIC DNA]</scope>
    <source>
        <strain evidence="3 4">M714</strain>
    </source>
</reference>
<dbReference type="CDD" id="cd00158">
    <property type="entry name" value="RHOD"/>
    <property type="match status" value="1"/>
</dbReference>
<dbReference type="Proteomes" id="UP000271708">
    <property type="component" value="Chromosome"/>
</dbReference>
<dbReference type="OrthoDB" id="9800872at2"/>
<feature type="domain" description="Rhodanese" evidence="2">
    <location>
        <begin position="22"/>
        <end position="112"/>
    </location>
</feature>
<dbReference type="Pfam" id="PF11127">
    <property type="entry name" value="YgaP-like_TM"/>
    <property type="match status" value="1"/>
</dbReference>
<evidence type="ECO:0000259" key="2">
    <source>
        <dbReference type="PROSITE" id="PS50206"/>
    </source>
</evidence>
<dbReference type="InterPro" id="IPR021309">
    <property type="entry name" value="YgaP-like_TM"/>
</dbReference>
<keyword evidence="1" id="KW-0472">Membrane</keyword>
<protein>
    <submittedName>
        <fullName evidence="3">DUF2892 domain-containing protein</fullName>
    </submittedName>
</protein>
<name>A0A5P8FKQ2_9MICO</name>